<accession>A0A1M4TKE9</accession>
<name>A0A1M4TKE9_STRHI</name>
<dbReference type="AlphaFoldDB" id="A0A1M4TKE9"/>
<evidence type="ECO:0000259" key="2">
    <source>
        <dbReference type="Pfam" id="PF04149"/>
    </source>
</evidence>
<evidence type="ECO:0000313" key="3">
    <source>
        <dbReference type="EMBL" id="SHE44908.1"/>
    </source>
</evidence>
<proteinExistence type="predicted"/>
<evidence type="ECO:0000313" key="4">
    <source>
        <dbReference type="Proteomes" id="UP000184501"/>
    </source>
</evidence>
<protein>
    <recommendedName>
        <fullName evidence="2">DUF397 domain-containing protein</fullName>
    </recommendedName>
</protein>
<dbReference type="OrthoDB" id="3430276at2"/>
<dbReference type="Proteomes" id="UP000184501">
    <property type="component" value="Unassembled WGS sequence"/>
</dbReference>
<feature type="region of interest" description="Disordered" evidence="1">
    <location>
        <begin position="1"/>
        <end position="22"/>
    </location>
</feature>
<dbReference type="STRING" id="2017.SAMN05444320_101114"/>
<organism evidence="3 4">
    <name type="scientific">Streptoalloteichus hindustanus</name>
    <dbReference type="NCBI Taxonomy" id="2017"/>
    <lineage>
        <taxon>Bacteria</taxon>
        <taxon>Bacillati</taxon>
        <taxon>Actinomycetota</taxon>
        <taxon>Actinomycetes</taxon>
        <taxon>Pseudonocardiales</taxon>
        <taxon>Pseudonocardiaceae</taxon>
        <taxon>Streptoalloteichus</taxon>
    </lineage>
</organism>
<evidence type="ECO:0000256" key="1">
    <source>
        <dbReference type="SAM" id="MobiDB-lite"/>
    </source>
</evidence>
<dbReference type="EMBL" id="FQVN01000001">
    <property type="protein sequence ID" value="SHE44908.1"/>
    <property type="molecule type" value="Genomic_DNA"/>
</dbReference>
<keyword evidence="4" id="KW-1185">Reference proteome</keyword>
<feature type="domain" description="DUF397" evidence="2">
    <location>
        <begin position="10"/>
        <end position="60"/>
    </location>
</feature>
<reference evidence="3 4" key="1">
    <citation type="submission" date="2016-11" db="EMBL/GenBank/DDBJ databases">
        <authorList>
            <person name="Jaros S."/>
            <person name="Januszkiewicz K."/>
            <person name="Wedrychowicz H."/>
        </authorList>
    </citation>
    <scope>NUCLEOTIDE SEQUENCE [LARGE SCALE GENOMIC DNA]</scope>
    <source>
        <strain evidence="3 4">DSM 44523</strain>
    </source>
</reference>
<sequence>MDTPDLADVRWRKSSRSANNGTCVEVGPLPRAVAARDSKDPAGPVLMFGVGSWNSFVRLLRHGELGQS</sequence>
<dbReference type="Pfam" id="PF04149">
    <property type="entry name" value="DUF397"/>
    <property type="match status" value="1"/>
</dbReference>
<dbReference type="InterPro" id="IPR007278">
    <property type="entry name" value="DUF397"/>
</dbReference>
<gene>
    <name evidence="3" type="ORF">SAMN05444320_101114</name>
</gene>